<reference evidence="5" key="1">
    <citation type="submission" date="2022-04" db="EMBL/GenBank/DDBJ databases">
        <title>Carnegiea gigantea Genome sequencing and assembly v2.</title>
        <authorList>
            <person name="Copetti D."/>
            <person name="Sanderson M.J."/>
            <person name="Burquez A."/>
            <person name="Wojciechowski M.F."/>
        </authorList>
    </citation>
    <scope>NUCLEOTIDE SEQUENCE</scope>
    <source>
        <strain evidence="5">SGP5-SGP5p</strain>
        <tissue evidence="5">Aerial part</tissue>
    </source>
</reference>
<dbReference type="EMBL" id="JAKOGI010000666">
    <property type="protein sequence ID" value="KAJ8431720.1"/>
    <property type="molecule type" value="Genomic_DNA"/>
</dbReference>
<dbReference type="PANTHER" id="PTHR12741">
    <property type="entry name" value="LYST-INTERACTING PROTEIN LIP5 DOPAMINE RESPONSIVE PROTEIN DRG-1"/>
    <property type="match status" value="1"/>
</dbReference>
<dbReference type="GO" id="GO:0003843">
    <property type="term" value="F:1,3-beta-D-glucan synthase activity"/>
    <property type="evidence" value="ECO:0007669"/>
    <property type="project" value="TreeGrafter"/>
</dbReference>
<dbReference type="OrthoDB" id="1880850at2759"/>
<comment type="caution">
    <text evidence="5">The sequence shown here is derived from an EMBL/GenBank/DDBJ whole genome shotgun (WGS) entry which is preliminary data.</text>
</comment>
<accession>A0A9Q1JV96</accession>
<sequence length="441" mass="50271">MASSSGTKDDFAPQRTLSRRMTRAPTMIDPTKDDSVPIDSELVPSSLAVIAPILRVANEVEKENPRLVLLFSAYDAPFLIGAIHQPGRFHAFEKAHKMDPTSSGRGVRQFKTYLLHRLEKEESDTHPILASTDPKEIQKFYQNFCKKNISEGQHTKTPEEMAKIYQIATVLYDVLKTVVPYGKVDKLTEDYAKEVERNKEQYEHYNILPLSAVGVKPAIMELPEIKAAIRAIRNLDNLPIPRISSALNTQDDNSEYRDKSINDILDWLASIYGFQKGNVANQREHLILMLANMDVRARRSEESPPGVDIRQVELLYIALYLLIWGEASNVRFMPECLCYIFHNMAGKINMILDNNVHSITGETFEAPKHGDESFLKEVIAPIYDVLRKVMSAYLPWIYFYSSMYELACSLLKKMTTHSNKRKHEETKEAKQATQPGEIMTT</sequence>
<evidence type="ECO:0000256" key="2">
    <source>
        <dbReference type="ARBA" id="ARBA00023136"/>
    </source>
</evidence>
<dbReference type="PANTHER" id="PTHR12741:SF16">
    <property type="entry name" value="CALLOSE SYNTHASE 7"/>
    <property type="match status" value="1"/>
</dbReference>
<evidence type="ECO:0000256" key="3">
    <source>
        <dbReference type="SAM" id="MobiDB-lite"/>
    </source>
</evidence>
<feature type="domain" description="1,3-beta-glucan synthase component FKS1-like" evidence="4">
    <location>
        <begin position="311"/>
        <end position="411"/>
    </location>
</feature>
<dbReference type="SMART" id="SM01205">
    <property type="entry name" value="FKS1_dom1"/>
    <property type="match status" value="1"/>
</dbReference>
<dbReference type="Proteomes" id="UP001153076">
    <property type="component" value="Unassembled WGS sequence"/>
</dbReference>
<evidence type="ECO:0000313" key="6">
    <source>
        <dbReference type="Proteomes" id="UP001153076"/>
    </source>
</evidence>
<name>A0A9Q1JV96_9CARY</name>
<evidence type="ECO:0000313" key="5">
    <source>
        <dbReference type="EMBL" id="KAJ8431720.1"/>
    </source>
</evidence>
<feature type="region of interest" description="Disordered" evidence="3">
    <location>
        <begin position="419"/>
        <end position="441"/>
    </location>
</feature>
<proteinExistence type="predicted"/>
<dbReference type="GO" id="GO:0012505">
    <property type="term" value="C:endomembrane system"/>
    <property type="evidence" value="ECO:0007669"/>
    <property type="project" value="UniProtKB-SubCell"/>
</dbReference>
<keyword evidence="6" id="KW-1185">Reference proteome</keyword>
<dbReference type="InterPro" id="IPR026899">
    <property type="entry name" value="FKS1-like_dom1"/>
</dbReference>
<dbReference type="GO" id="GO:0005886">
    <property type="term" value="C:plasma membrane"/>
    <property type="evidence" value="ECO:0007669"/>
    <property type="project" value="TreeGrafter"/>
</dbReference>
<evidence type="ECO:0000259" key="4">
    <source>
        <dbReference type="SMART" id="SM01205"/>
    </source>
</evidence>
<dbReference type="AlphaFoldDB" id="A0A9Q1JV96"/>
<dbReference type="Pfam" id="PF14288">
    <property type="entry name" value="FKS1_dom1"/>
    <property type="match status" value="1"/>
</dbReference>
<dbReference type="Gene3D" id="1.25.40.270">
    <property type="entry name" value="Vacuolar protein sorting-associated protein vta1"/>
    <property type="match status" value="1"/>
</dbReference>
<keyword evidence="2" id="KW-0472">Membrane</keyword>
<dbReference type="InterPro" id="IPR023175">
    <property type="entry name" value="Vta1/CALS_N_sf"/>
</dbReference>
<feature type="region of interest" description="Disordered" evidence="3">
    <location>
        <begin position="1"/>
        <end position="36"/>
    </location>
</feature>
<gene>
    <name evidence="5" type="ORF">Cgig2_028502</name>
</gene>
<evidence type="ECO:0000256" key="1">
    <source>
        <dbReference type="ARBA" id="ARBA00004308"/>
    </source>
</evidence>
<organism evidence="5 6">
    <name type="scientific">Carnegiea gigantea</name>
    <dbReference type="NCBI Taxonomy" id="171969"/>
    <lineage>
        <taxon>Eukaryota</taxon>
        <taxon>Viridiplantae</taxon>
        <taxon>Streptophyta</taxon>
        <taxon>Embryophyta</taxon>
        <taxon>Tracheophyta</taxon>
        <taxon>Spermatophyta</taxon>
        <taxon>Magnoliopsida</taxon>
        <taxon>eudicotyledons</taxon>
        <taxon>Gunneridae</taxon>
        <taxon>Pentapetalae</taxon>
        <taxon>Caryophyllales</taxon>
        <taxon>Cactineae</taxon>
        <taxon>Cactaceae</taxon>
        <taxon>Cactoideae</taxon>
        <taxon>Echinocereeae</taxon>
        <taxon>Carnegiea</taxon>
    </lineage>
</organism>
<feature type="compositionally biased region" description="Polar residues" evidence="3">
    <location>
        <begin position="431"/>
        <end position="441"/>
    </location>
</feature>
<comment type="subcellular location">
    <subcellularLocation>
        <location evidence="1">Endomembrane system</location>
    </subcellularLocation>
</comment>
<protein>
    <recommendedName>
        <fullName evidence="4">1,3-beta-glucan synthase component FKS1-like domain-containing protein</fullName>
    </recommendedName>
</protein>